<keyword evidence="3 5" id="KW-1133">Transmembrane helix</keyword>
<feature type="transmembrane region" description="Helical" evidence="5">
    <location>
        <begin position="86"/>
        <end position="107"/>
    </location>
</feature>
<accession>A0ABS4Z081</accession>
<evidence type="ECO:0000256" key="4">
    <source>
        <dbReference type="ARBA" id="ARBA00023136"/>
    </source>
</evidence>
<feature type="transmembrane region" description="Helical" evidence="5">
    <location>
        <begin position="157"/>
        <end position="181"/>
    </location>
</feature>
<evidence type="ECO:0000256" key="3">
    <source>
        <dbReference type="ARBA" id="ARBA00022989"/>
    </source>
</evidence>
<feature type="transmembrane region" description="Helical" evidence="5">
    <location>
        <begin position="43"/>
        <end position="66"/>
    </location>
</feature>
<dbReference type="Pfam" id="PF00916">
    <property type="entry name" value="Sulfate_transp"/>
    <property type="match status" value="1"/>
</dbReference>
<feature type="transmembrane region" description="Helical" evidence="5">
    <location>
        <begin position="314"/>
        <end position="332"/>
    </location>
</feature>
<keyword evidence="8" id="KW-1185">Reference proteome</keyword>
<dbReference type="InterPro" id="IPR036513">
    <property type="entry name" value="STAS_dom_sf"/>
</dbReference>
<dbReference type="EMBL" id="JAGIOI010000001">
    <property type="protein sequence ID" value="MBP2414359.1"/>
    <property type="molecule type" value="Genomic_DNA"/>
</dbReference>
<feature type="domain" description="STAS" evidence="6">
    <location>
        <begin position="437"/>
        <end position="543"/>
    </location>
</feature>
<organism evidence="7 8">
    <name type="scientific">Arthrobacter stackebrandtii</name>
    <dbReference type="NCBI Taxonomy" id="272161"/>
    <lineage>
        <taxon>Bacteria</taxon>
        <taxon>Bacillati</taxon>
        <taxon>Actinomycetota</taxon>
        <taxon>Actinomycetes</taxon>
        <taxon>Micrococcales</taxon>
        <taxon>Micrococcaceae</taxon>
        <taxon>Arthrobacter</taxon>
    </lineage>
</organism>
<dbReference type="SUPFAM" id="SSF52091">
    <property type="entry name" value="SpoIIaa-like"/>
    <property type="match status" value="1"/>
</dbReference>
<feature type="transmembrane region" description="Helical" evidence="5">
    <location>
        <begin position="238"/>
        <end position="255"/>
    </location>
</feature>
<feature type="transmembrane region" description="Helical" evidence="5">
    <location>
        <begin position="119"/>
        <end position="137"/>
    </location>
</feature>
<dbReference type="RefSeq" id="WP_209682139.1">
    <property type="nucleotide sequence ID" value="NZ_JAGIOI010000001.1"/>
</dbReference>
<sequence>MARFGDRRTVKADVKAGLVLGVESVPDGLAAGLLAGVNPVHGLYGYLLGTVGGALATGSAFMSVQATGAMSVIISDVPQTQDARQSAAALATLALLTGLIMLALGLAKLGSLVRFIPTAVLMGFVNAVAINIILGQLDNLTGYDGQGANRILRAADTVLHVFEVNPAALAVGLVTVGLILLLERTRLGAMSMVVAVIAGSGLAALLNFSAVEATVALLGDVAQVPNSLPALALPTLELVPALIVPSLALALVGLVQGSAISSSVPNPDGRYPDASADFRGQGVANLATGLFQGMPVGGSMSATSLVRAAGAKTALANLVAGAIMAMCIFALAPAIGFMAMPALAGLLILVGFRTLKIHDFLMVWRTGPIQATVATVTFTLTLLIPLQYAVLSGVGLAVILHIARMSNRIMVKRWEFTAGTALPRETEPPRKLANSQLVILVPYGSLFFAASPIFEQQLPQVPAECKGTAIIIRLRGKDELGATFIKALERYSQALAAAGGTLMLAGVGPKVHGQLVATGSLDILGNDRVFPAQEQVGLALQLAVEAAERWRSGLDS</sequence>
<evidence type="ECO:0000256" key="1">
    <source>
        <dbReference type="ARBA" id="ARBA00004141"/>
    </source>
</evidence>
<dbReference type="InterPro" id="IPR011547">
    <property type="entry name" value="SLC26A/SulP_dom"/>
</dbReference>
<proteinExistence type="predicted"/>
<evidence type="ECO:0000259" key="6">
    <source>
        <dbReference type="PROSITE" id="PS50801"/>
    </source>
</evidence>
<dbReference type="Gene3D" id="3.30.750.24">
    <property type="entry name" value="STAS domain"/>
    <property type="match status" value="1"/>
</dbReference>
<evidence type="ECO:0000256" key="2">
    <source>
        <dbReference type="ARBA" id="ARBA00022692"/>
    </source>
</evidence>
<dbReference type="InterPro" id="IPR001902">
    <property type="entry name" value="SLC26A/SulP_fam"/>
</dbReference>
<dbReference type="PROSITE" id="PS50801">
    <property type="entry name" value="STAS"/>
    <property type="match status" value="1"/>
</dbReference>
<feature type="transmembrane region" description="Helical" evidence="5">
    <location>
        <begin position="193"/>
        <end position="218"/>
    </location>
</feature>
<evidence type="ECO:0000256" key="5">
    <source>
        <dbReference type="SAM" id="Phobius"/>
    </source>
</evidence>
<dbReference type="Proteomes" id="UP000711614">
    <property type="component" value="Unassembled WGS sequence"/>
</dbReference>
<reference evidence="7 8" key="1">
    <citation type="submission" date="2021-03" db="EMBL/GenBank/DDBJ databases">
        <title>Sequencing the genomes of 1000 actinobacteria strains.</title>
        <authorList>
            <person name="Klenk H.-P."/>
        </authorList>
    </citation>
    <scope>NUCLEOTIDE SEQUENCE [LARGE SCALE GENOMIC DNA]</scope>
    <source>
        <strain evidence="7 8">DSM 16005</strain>
    </source>
</reference>
<keyword evidence="2 5" id="KW-0812">Transmembrane</keyword>
<keyword evidence="4 5" id="KW-0472">Membrane</keyword>
<comment type="subcellular location">
    <subcellularLocation>
        <location evidence="1">Membrane</location>
        <topology evidence="1">Multi-pass membrane protein</topology>
    </subcellularLocation>
</comment>
<feature type="transmembrane region" description="Helical" evidence="5">
    <location>
        <begin position="386"/>
        <end position="403"/>
    </location>
</feature>
<comment type="caution">
    <text evidence="7">The sequence shown here is derived from an EMBL/GenBank/DDBJ whole genome shotgun (WGS) entry which is preliminary data.</text>
</comment>
<dbReference type="Pfam" id="PF01740">
    <property type="entry name" value="STAS"/>
    <property type="match status" value="1"/>
</dbReference>
<protein>
    <submittedName>
        <fullName evidence="7">SulP family sulfate permease</fullName>
    </submittedName>
</protein>
<name>A0ABS4Z081_9MICC</name>
<dbReference type="CDD" id="cd07042">
    <property type="entry name" value="STAS_SulP_like_sulfate_transporter"/>
    <property type="match status" value="1"/>
</dbReference>
<evidence type="ECO:0000313" key="8">
    <source>
        <dbReference type="Proteomes" id="UP000711614"/>
    </source>
</evidence>
<dbReference type="InterPro" id="IPR002645">
    <property type="entry name" value="STAS_dom"/>
</dbReference>
<dbReference type="PANTHER" id="PTHR11814">
    <property type="entry name" value="SULFATE TRANSPORTER"/>
    <property type="match status" value="1"/>
</dbReference>
<evidence type="ECO:0000313" key="7">
    <source>
        <dbReference type="EMBL" id="MBP2414359.1"/>
    </source>
</evidence>
<gene>
    <name evidence="7" type="ORF">JOF48_003158</name>
</gene>